<dbReference type="Proteomes" id="UP000321412">
    <property type="component" value="Unassembled WGS sequence"/>
</dbReference>
<dbReference type="OrthoDB" id="9816945at2"/>
<reference evidence="2 3" key="1">
    <citation type="submission" date="2019-08" db="EMBL/GenBank/DDBJ databases">
        <title>Bradymonadales sp. TMQ4.</title>
        <authorList>
            <person name="Liang Q."/>
        </authorList>
    </citation>
    <scope>NUCLEOTIDE SEQUENCE [LARGE SCALE GENOMIC DNA]</scope>
    <source>
        <strain evidence="2 3">TMQ4</strain>
    </source>
</reference>
<feature type="signal peptide" evidence="1">
    <location>
        <begin position="1"/>
        <end position="26"/>
    </location>
</feature>
<dbReference type="RefSeq" id="WP_146982563.1">
    <property type="nucleotide sequence ID" value="NZ_VOSM01000009.1"/>
</dbReference>
<comment type="caution">
    <text evidence="2">The sequence shown here is derived from an EMBL/GenBank/DDBJ whole genome shotgun (WGS) entry which is preliminary data.</text>
</comment>
<evidence type="ECO:0000313" key="3">
    <source>
        <dbReference type="Proteomes" id="UP000321412"/>
    </source>
</evidence>
<keyword evidence="3" id="KW-1185">Reference proteome</keyword>
<evidence type="ECO:0000313" key="2">
    <source>
        <dbReference type="EMBL" id="TXD35445.1"/>
    </source>
</evidence>
<feature type="chain" id="PRO_5023117523" description="Lipoprotein" evidence="1">
    <location>
        <begin position="27"/>
        <end position="658"/>
    </location>
</feature>
<evidence type="ECO:0000256" key="1">
    <source>
        <dbReference type="SAM" id="SignalP"/>
    </source>
</evidence>
<organism evidence="2 3">
    <name type="scientific">Lujinxingia vulgaris</name>
    <dbReference type="NCBI Taxonomy" id="2600176"/>
    <lineage>
        <taxon>Bacteria</taxon>
        <taxon>Deltaproteobacteria</taxon>
        <taxon>Bradymonadales</taxon>
        <taxon>Lujinxingiaceae</taxon>
        <taxon>Lujinxingia</taxon>
    </lineage>
</organism>
<name>A0A5C6X9P2_9DELT</name>
<protein>
    <recommendedName>
        <fullName evidence="4">Lipoprotein</fullName>
    </recommendedName>
</protein>
<proteinExistence type="predicted"/>
<accession>A0A5C6X9P2</accession>
<dbReference type="EMBL" id="VOSM01000009">
    <property type="protein sequence ID" value="TXD35445.1"/>
    <property type="molecule type" value="Genomic_DNA"/>
</dbReference>
<sequence length="658" mass="71993">MSLPTPGARKAFFALILTLTLSPALLACKSTSTSPAESQSKPITVTGPEDLLQTEDTLLSYRVRFGGELPDAIRQISFHFMLAVAAEALNDPVDVLLDLPDGSLSALDQSRPLFFNVSSLGNERFLQAASLGLPLRDDEWPTFILTRWLLPTDDPATLASQIDSHYAPELAATPDDAVVLRSFEGPGFLRVEVALPITTQHLPKQERHSRAQAWIDALDLANLPAPSVAAYRPTAAYNAYTKGTSEMALWTRFDALARLASLNNAFLIARQTNVRTMTPKHRLETLRRLAFPSVINDPLVAENEDIALLLSATEEGAILFDIVTTPTAAGVRLRDDLSPGQALGPLGITPFLHIDASLLGVSPEDRDLKMFWTLNDIIGRQNDTDAALARPDTLPMTKGEVLLLGLLAAGQHPMASVHRIRELVSAAMTSPLPEALSLRAYHLPEAHPLPVGASALLTFENTPEMRAAIEQTLEVLQSQNIFLLDAEIRDVTEHIEVRLSLGEPLETRVNGVDTRTGTHVAFEAEHLGELRGFAPRGLFDIFNRIDLTTRTDADAWSLRLALNAPGDLVAADYASDVPLLPTPTSRCRTELAAAAFTHLHDLSVDGPAKVERYLETFNQRAERCIDPDAPYASEIEARLNMAREWAAELEDHDPDPMY</sequence>
<evidence type="ECO:0008006" key="4">
    <source>
        <dbReference type="Google" id="ProtNLM"/>
    </source>
</evidence>
<keyword evidence="1" id="KW-0732">Signal</keyword>
<dbReference type="AlphaFoldDB" id="A0A5C6X9P2"/>
<gene>
    <name evidence="2" type="ORF">FRC98_16655</name>
</gene>